<dbReference type="InterPro" id="IPR005814">
    <property type="entry name" value="Aminotrans_3"/>
</dbReference>
<dbReference type="CDD" id="cd03109">
    <property type="entry name" value="DTBS"/>
    <property type="match status" value="1"/>
</dbReference>
<evidence type="ECO:0000256" key="2">
    <source>
        <dbReference type="ARBA" id="ARBA00022576"/>
    </source>
</evidence>
<dbReference type="GO" id="GO:0004141">
    <property type="term" value="F:dethiobiotin synthase activity"/>
    <property type="evidence" value="ECO:0007669"/>
    <property type="project" value="InterPro"/>
</dbReference>
<dbReference type="EMBL" id="QUTB01005077">
    <property type="protein sequence ID" value="RHY57778.1"/>
    <property type="molecule type" value="Genomic_DNA"/>
</dbReference>
<comment type="subcellular location">
    <subcellularLocation>
        <location evidence="1">Mitochondrion</location>
    </subcellularLocation>
</comment>
<name>A0A3R6X6C9_APHAT</name>
<dbReference type="GO" id="GO:0005739">
    <property type="term" value="C:mitochondrion"/>
    <property type="evidence" value="ECO:0007669"/>
    <property type="project" value="UniProtKB-SubCell"/>
</dbReference>
<dbReference type="PANTHER" id="PTHR42684:SF3">
    <property type="entry name" value="ADENOSYLMETHIONINE-8-AMINO-7-OXONONANOATE AMINOTRANSFERASE"/>
    <property type="match status" value="1"/>
</dbReference>
<dbReference type="GO" id="GO:0030170">
    <property type="term" value="F:pyridoxal phosphate binding"/>
    <property type="evidence" value="ECO:0007669"/>
    <property type="project" value="InterPro"/>
</dbReference>
<comment type="caution">
    <text evidence="5">The sequence shown here is derived from an EMBL/GenBank/DDBJ whole genome shotgun (WGS) entry which is preliminary data.</text>
</comment>
<accession>A0A3R6X6C9</accession>
<dbReference type="Pfam" id="PF13500">
    <property type="entry name" value="AAA_26"/>
    <property type="match status" value="1"/>
</dbReference>
<dbReference type="InterPro" id="IPR027417">
    <property type="entry name" value="P-loop_NTPase"/>
</dbReference>
<sequence>MMLSALRRRSFSSRAVASRPGLLHVGCNLRRDDPPSKQYVPNAVSVSLRSPIVQVFGSNTDVGKTIVSAGLCRAAVQSSATSSVGYIKPLQTGGDSMMDARFLHSHMDASRLTCETLFSWDTPVSPHLAAQLEQKSLTDDILVQRLSDAIHKLQPTASTLMVVETAGGVCSPSASGKFQCDVYRPLRLPAVLVGDGKLGGISATMSALDSLLLRGYDVPWIVLIEQDDLDNAAAIADRAAELNISVFALPKLPPQPTPLHDWYMAQDEIFGSLLSAISTYHQRRVDRLHAISSQAQDVRIILWWPFTQHKQNRGVLVIDSAYGDSFATFDADTTSLEPMIDACASWWTQGLGHGNPKAALAVATTAASVFNQSQHPWYKPKAIFAAPPTVSLSAVSGKQGVTVTWPEVDPAFVLHLESLDDLFDPTSRDATAAAAAYEAYVTDLLDHHVPPHAVVGALVLEPVLIGAGGMLFVDPLFQRTMVLICRRRGIPVVFDEVFSGLWRLGAPSGRDLLHVHPDISCFAKLLTGGLVPLSATLAADHVFQAFHSHAKADALLHGHSFTANPVGCAAALTALDMYDSLGQQDATPRVYWDPATVAAVGQSTRVVRAFQLGTVVVFELASEGKGYEATGAQDFIRHLRTDGIYARALGNVIYIMCSPLTTTDACRQVLQKVAKVVLG</sequence>
<dbReference type="Gene3D" id="3.90.1150.10">
    <property type="entry name" value="Aspartate Aminotransferase, domain 1"/>
    <property type="match status" value="2"/>
</dbReference>
<dbReference type="AlphaFoldDB" id="A0A3R6X6C9"/>
<reference evidence="5 6" key="1">
    <citation type="submission" date="2018-08" db="EMBL/GenBank/DDBJ databases">
        <title>Aphanomyces genome sequencing and annotation.</title>
        <authorList>
            <person name="Minardi D."/>
            <person name="Oidtmann B."/>
            <person name="Van Der Giezen M."/>
            <person name="Studholme D.J."/>
        </authorList>
    </citation>
    <scope>NUCLEOTIDE SEQUENCE [LARGE SCALE GENOMIC DNA]</scope>
    <source>
        <strain evidence="5 6">Si</strain>
    </source>
</reference>
<dbReference type="InterPro" id="IPR015422">
    <property type="entry name" value="PyrdxlP-dep_Trfase_small"/>
</dbReference>
<gene>
    <name evidence="5" type="ORF">DYB34_002231</name>
</gene>
<dbReference type="SUPFAM" id="SSF53383">
    <property type="entry name" value="PLP-dependent transferases"/>
    <property type="match status" value="1"/>
</dbReference>
<dbReference type="GO" id="GO:0004015">
    <property type="term" value="F:adenosylmethionine-8-amino-7-oxononanoate transaminase activity"/>
    <property type="evidence" value="ECO:0007669"/>
    <property type="project" value="TreeGrafter"/>
</dbReference>
<dbReference type="GO" id="GO:0005524">
    <property type="term" value="F:ATP binding"/>
    <property type="evidence" value="ECO:0007669"/>
    <property type="project" value="InterPro"/>
</dbReference>
<dbReference type="SUPFAM" id="SSF52540">
    <property type="entry name" value="P-loop containing nucleoside triphosphate hydrolases"/>
    <property type="match status" value="1"/>
</dbReference>
<dbReference type="Gene3D" id="3.40.50.300">
    <property type="entry name" value="P-loop containing nucleotide triphosphate hydrolases"/>
    <property type="match status" value="1"/>
</dbReference>
<dbReference type="PANTHER" id="PTHR42684">
    <property type="entry name" value="ADENOSYLMETHIONINE-8-AMINO-7-OXONONANOATE AMINOTRANSFERASE"/>
    <property type="match status" value="1"/>
</dbReference>
<dbReference type="Gene3D" id="3.40.640.10">
    <property type="entry name" value="Type I PLP-dependent aspartate aminotransferase-like (Major domain)"/>
    <property type="match status" value="1"/>
</dbReference>
<keyword evidence="2" id="KW-0032">Aminotransferase</keyword>
<dbReference type="InterPro" id="IPR004472">
    <property type="entry name" value="DTB_synth_BioD"/>
</dbReference>
<dbReference type="Proteomes" id="UP000283543">
    <property type="component" value="Unassembled WGS sequence"/>
</dbReference>
<dbReference type="UniPathway" id="UPA00078"/>
<dbReference type="HAMAP" id="MF_00336">
    <property type="entry name" value="BioD"/>
    <property type="match status" value="1"/>
</dbReference>
<keyword evidence="4" id="KW-0663">Pyridoxal phosphate</keyword>
<dbReference type="Pfam" id="PF00202">
    <property type="entry name" value="Aminotran_3"/>
    <property type="match status" value="1"/>
</dbReference>
<dbReference type="InterPro" id="IPR015421">
    <property type="entry name" value="PyrdxlP-dep_Trfase_major"/>
</dbReference>
<dbReference type="GO" id="GO:0000287">
    <property type="term" value="F:magnesium ion binding"/>
    <property type="evidence" value="ECO:0007669"/>
    <property type="project" value="InterPro"/>
</dbReference>
<dbReference type="InterPro" id="IPR049704">
    <property type="entry name" value="Aminotrans_3_PPA_site"/>
</dbReference>
<evidence type="ECO:0000256" key="3">
    <source>
        <dbReference type="ARBA" id="ARBA00022679"/>
    </source>
</evidence>
<evidence type="ECO:0008006" key="7">
    <source>
        <dbReference type="Google" id="ProtNLM"/>
    </source>
</evidence>
<dbReference type="VEuPathDB" id="FungiDB:H257_02311"/>
<dbReference type="PROSITE" id="PS00600">
    <property type="entry name" value="AA_TRANSFER_CLASS_3"/>
    <property type="match status" value="1"/>
</dbReference>
<evidence type="ECO:0000313" key="6">
    <source>
        <dbReference type="Proteomes" id="UP000283543"/>
    </source>
</evidence>
<proteinExistence type="inferred from homology"/>
<dbReference type="InterPro" id="IPR015424">
    <property type="entry name" value="PyrdxlP-dep_Trfase"/>
</dbReference>
<dbReference type="GO" id="GO:0009102">
    <property type="term" value="P:biotin biosynthetic process"/>
    <property type="evidence" value="ECO:0007669"/>
    <property type="project" value="UniProtKB-UniPathway"/>
</dbReference>
<keyword evidence="3" id="KW-0808">Transferase</keyword>
<evidence type="ECO:0000256" key="4">
    <source>
        <dbReference type="ARBA" id="ARBA00022898"/>
    </source>
</evidence>
<protein>
    <recommendedName>
        <fullName evidence="7">Dethiobiotin synthase</fullName>
    </recommendedName>
</protein>
<evidence type="ECO:0000256" key="1">
    <source>
        <dbReference type="ARBA" id="ARBA00004173"/>
    </source>
</evidence>
<evidence type="ECO:0000313" key="5">
    <source>
        <dbReference type="EMBL" id="RHY57778.1"/>
    </source>
</evidence>
<organism evidence="5 6">
    <name type="scientific">Aphanomyces astaci</name>
    <name type="common">Crayfish plague agent</name>
    <dbReference type="NCBI Taxonomy" id="112090"/>
    <lineage>
        <taxon>Eukaryota</taxon>
        <taxon>Sar</taxon>
        <taxon>Stramenopiles</taxon>
        <taxon>Oomycota</taxon>
        <taxon>Saprolegniomycetes</taxon>
        <taxon>Saprolegniales</taxon>
        <taxon>Verrucalvaceae</taxon>
        <taxon>Aphanomyces</taxon>
    </lineage>
</organism>